<organism evidence="2 3">
    <name type="scientific">Nonomuraea montanisoli</name>
    <dbReference type="NCBI Taxonomy" id="2741721"/>
    <lineage>
        <taxon>Bacteria</taxon>
        <taxon>Bacillati</taxon>
        <taxon>Actinomycetota</taxon>
        <taxon>Actinomycetes</taxon>
        <taxon>Streptosporangiales</taxon>
        <taxon>Streptosporangiaceae</taxon>
        <taxon>Nonomuraea</taxon>
    </lineage>
</organism>
<dbReference type="AlphaFoldDB" id="A0A7Y6I7I1"/>
<evidence type="ECO:0000313" key="3">
    <source>
        <dbReference type="Proteomes" id="UP000586042"/>
    </source>
</evidence>
<name>A0A7Y6I7I1_9ACTN</name>
<comment type="caution">
    <text evidence="2">The sequence shown here is derived from an EMBL/GenBank/DDBJ whole genome shotgun (WGS) entry which is preliminary data.</text>
</comment>
<keyword evidence="1" id="KW-1133">Transmembrane helix</keyword>
<dbReference type="Proteomes" id="UP000586042">
    <property type="component" value="Unassembled WGS sequence"/>
</dbReference>
<dbReference type="EMBL" id="JABWGN010000006">
    <property type="protein sequence ID" value="NUW33127.1"/>
    <property type="molecule type" value="Genomic_DNA"/>
</dbReference>
<evidence type="ECO:0000256" key="1">
    <source>
        <dbReference type="SAM" id="Phobius"/>
    </source>
</evidence>
<accession>A0A7Y6I7I1</accession>
<reference evidence="2 3" key="1">
    <citation type="submission" date="2020-06" db="EMBL/GenBank/DDBJ databases">
        <title>Nonomuraea sp. SMC257, a novel actinomycete isolated from soil.</title>
        <authorList>
            <person name="Chanama M."/>
        </authorList>
    </citation>
    <scope>NUCLEOTIDE SEQUENCE [LARGE SCALE GENOMIC DNA]</scope>
    <source>
        <strain evidence="2 3">SMC257</strain>
    </source>
</reference>
<dbReference type="Pfam" id="PF18969">
    <property type="entry name" value="DUF5708"/>
    <property type="match status" value="1"/>
</dbReference>
<sequence>MTSARKTLLTGLATFVGGLALWLFGLDEEIVIFTPSKIGVVLMVVGGVETLYGVYKVVSGTGDGAASGRR</sequence>
<dbReference type="InterPro" id="IPR043762">
    <property type="entry name" value="DUF5708"/>
</dbReference>
<protein>
    <submittedName>
        <fullName evidence="2">Uncharacterized protein</fullName>
    </submittedName>
</protein>
<feature type="transmembrane region" description="Helical" evidence="1">
    <location>
        <begin position="30"/>
        <end position="52"/>
    </location>
</feature>
<keyword evidence="1" id="KW-0812">Transmembrane</keyword>
<evidence type="ECO:0000313" key="2">
    <source>
        <dbReference type="EMBL" id="NUW33127.1"/>
    </source>
</evidence>
<feature type="transmembrane region" description="Helical" evidence="1">
    <location>
        <begin position="7"/>
        <end position="24"/>
    </location>
</feature>
<proteinExistence type="predicted"/>
<dbReference type="RefSeq" id="WP_175590571.1">
    <property type="nucleotide sequence ID" value="NZ_JABWGN010000006.1"/>
</dbReference>
<keyword evidence="3" id="KW-1185">Reference proteome</keyword>
<keyword evidence="1" id="KW-0472">Membrane</keyword>
<gene>
    <name evidence="2" type="ORF">HTZ77_17040</name>
</gene>